<name>A0ABY6MCB9_9BACT</name>
<keyword evidence="1" id="KW-0472">Membrane</keyword>
<dbReference type="Proteomes" id="UP001163156">
    <property type="component" value="Chromosome"/>
</dbReference>
<dbReference type="EMBL" id="CP110226">
    <property type="protein sequence ID" value="UZD21285.1"/>
    <property type="molecule type" value="Genomic_DNA"/>
</dbReference>
<sequence length="136" mass="15533">MADSCSAGMMELFKNPIFIVASIAFWVNQYLEKSMGIFIPIYHAYGDDLMAMPVVFGICLQVMRWYHPLGSQLIFTPKQVVIALVYFSVVFEILLPLRSNTYTADPIDVLCYAFGTWVFLKFMNKPALQSKRSRAL</sequence>
<dbReference type="RefSeq" id="WP_264807758.1">
    <property type="nucleotide sequence ID" value="NZ_CP110226.1"/>
</dbReference>
<keyword evidence="1" id="KW-0812">Transmembrane</keyword>
<evidence type="ECO:0000313" key="3">
    <source>
        <dbReference type="Proteomes" id="UP001163156"/>
    </source>
</evidence>
<keyword evidence="3" id="KW-1185">Reference proteome</keyword>
<evidence type="ECO:0000313" key="2">
    <source>
        <dbReference type="EMBL" id="UZD21285.1"/>
    </source>
</evidence>
<accession>A0ABY6MCB9</accession>
<feature type="transmembrane region" description="Helical" evidence="1">
    <location>
        <begin position="12"/>
        <end position="29"/>
    </location>
</feature>
<keyword evidence="1" id="KW-1133">Transmembrane helix</keyword>
<protein>
    <submittedName>
        <fullName evidence="2">Magnesium citrate secondary transporter</fullName>
    </submittedName>
</protein>
<evidence type="ECO:0000256" key="1">
    <source>
        <dbReference type="SAM" id="Phobius"/>
    </source>
</evidence>
<reference evidence="2" key="1">
    <citation type="submission" date="2022-10" db="EMBL/GenBank/DDBJ databases">
        <title>Algoriphagus sp. a novel bacteria isolate from halophytes salicornia europaea.</title>
        <authorList>
            <person name="Peng Y."/>
            <person name="Jiang L."/>
            <person name="Lee J."/>
        </authorList>
    </citation>
    <scope>NUCLEOTIDE SEQUENCE</scope>
    <source>
        <strain evidence="2">TR-M5</strain>
    </source>
</reference>
<organism evidence="2 3">
    <name type="scientific">Algoriphagus halophytocola</name>
    <dbReference type="NCBI Taxonomy" id="2991499"/>
    <lineage>
        <taxon>Bacteria</taxon>
        <taxon>Pseudomonadati</taxon>
        <taxon>Bacteroidota</taxon>
        <taxon>Cytophagia</taxon>
        <taxon>Cytophagales</taxon>
        <taxon>Cyclobacteriaceae</taxon>
        <taxon>Algoriphagus</taxon>
    </lineage>
</organism>
<proteinExistence type="predicted"/>
<gene>
    <name evidence="2" type="ORF">OM944_11450</name>
</gene>
<feature type="transmembrane region" description="Helical" evidence="1">
    <location>
        <begin position="79"/>
        <end position="95"/>
    </location>
</feature>